<reference evidence="1 2" key="1">
    <citation type="submission" date="2020-04" db="EMBL/GenBank/DDBJ databases">
        <title>Thalassotalea sp. M1531, isolated from the surface of marine red alga.</title>
        <authorList>
            <person name="Pang L."/>
            <person name="Lu D.-C."/>
        </authorList>
    </citation>
    <scope>NUCLEOTIDE SEQUENCE [LARGE SCALE GENOMIC DNA]</scope>
    <source>
        <strain evidence="1 2">M1531</strain>
    </source>
</reference>
<sequence length="142" mass="16174">MGNLKTLNINGLERNTTSVYQLKPWLDQKTLSAETDIYREINLVNQRYLHNKKWVLVVSSDKQALSKVHQLSKSNNEQMLWVHANKVNVAQIKIEQTLMRGNCAAVVLCNAQLSNDQLRHIEECATKGQTHCVVLNQAKALH</sequence>
<evidence type="ECO:0000313" key="1">
    <source>
        <dbReference type="EMBL" id="NMP32460.1"/>
    </source>
</evidence>
<gene>
    <name evidence="1" type="ORF">HII17_12890</name>
</gene>
<organism evidence="1 2">
    <name type="scientific">Thalassotalea algicola</name>
    <dbReference type="NCBI Taxonomy" id="2716224"/>
    <lineage>
        <taxon>Bacteria</taxon>
        <taxon>Pseudomonadati</taxon>
        <taxon>Pseudomonadota</taxon>
        <taxon>Gammaproteobacteria</taxon>
        <taxon>Alteromonadales</taxon>
        <taxon>Colwelliaceae</taxon>
        <taxon>Thalassotalea</taxon>
    </lineage>
</organism>
<dbReference type="RefSeq" id="WP_169075793.1">
    <property type="nucleotide sequence ID" value="NZ_JABBXH010000004.1"/>
</dbReference>
<name>A0A7Y0LDB3_9GAMM</name>
<dbReference type="Proteomes" id="UP000568664">
    <property type="component" value="Unassembled WGS sequence"/>
</dbReference>
<keyword evidence="2" id="KW-1185">Reference proteome</keyword>
<comment type="caution">
    <text evidence="1">The sequence shown here is derived from an EMBL/GenBank/DDBJ whole genome shotgun (WGS) entry which is preliminary data.</text>
</comment>
<evidence type="ECO:0000313" key="2">
    <source>
        <dbReference type="Proteomes" id="UP000568664"/>
    </source>
</evidence>
<proteinExistence type="predicted"/>
<evidence type="ECO:0008006" key="3">
    <source>
        <dbReference type="Google" id="ProtNLM"/>
    </source>
</evidence>
<protein>
    <recommendedName>
        <fullName evidence="3">Cell division inhibitor SulA</fullName>
    </recommendedName>
</protein>
<dbReference type="Gene3D" id="3.40.50.300">
    <property type="entry name" value="P-loop containing nucleotide triphosphate hydrolases"/>
    <property type="match status" value="1"/>
</dbReference>
<dbReference type="InterPro" id="IPR027417">
    <property type="entry name" value="P-loop_NTPase"/>
</dbReference>
<dbReference type="AlphaFoldDB" id="A0A7Y0LDB3"/>
<accession>A0A7Y0LDB3</accession>
<dbReference type="EMBL" id="JABBXH010000004">
    <property type="protein sequence ID" value="NMP32460.1"/>
    <property type="molecule type" value="Genomic_DNA"/>
</dbReference>